<dbReference type="Proteomes" id="UP000015102">
    <property type="component" value="Unassembled WGS sequence"/>
</dbReference>
<dbReference type="HOGENOM" id="CLU_006842_7_6_1"/>
<dbReference type="PANTHER" id="PTHR24260">
    <property type="match status" value="1"/>
</dbReference>
<dbReference type="OMA" id="WVTENDQ"/>
<sequence>MYVSSYRMNGVDVYLGTWNRGNRSEEGQQRIYAGKRYIINHELYDDDTIVNDIALIKLPAPIFSTTTLPKFDSAGNYKTYEGVLATASGWGDTEDGFSADILRFIEKPISKFSSCNLRYLGGLNSEQQICQQATQKQNTCSGDSGGPLVVFEDGEPILIGATSFGINLGCQSGWPGVFTRITGYLDWIQRHTGIDV</sequence>
<dbReference type="PRINTS" id="PR00722">
    <property type="entry name" value="CHYMOTRYPSIN"/>
</dbReference>
<dbReference type="STRING" id="36166.T1GT94"/>
<dbReference type="PROSITE" id="PS00135">
    <property type="entry name" value="TRYPSIN_SER"/>
    <property type="match status" value="1"/>
</dbReference>
<dbReference type="AlphaFoldDB" id="T1GT94"/>
<keyword evidence="4" id="KW-1185">Reference proteome</keyword>
<evidence type="ECO:0000313" key="3">
    <source>
        <dbReference type="EnsemblMetazoa" id="MESCA006919-PA"/>
    </source>
</evidence>
<dbReference type="InterPro" id="IPR051333">
    <property type="entry name" value="CLIP_Serine_Protease"/>
</dbReference>
<reference evidence="3" key="2">
    <citation type="submission" date="2015-06" db="UniProtKB">
        <authorList>
            <consortium name="EnsemblMetazoa"/>
        </authorList>
    </citation>
    <scope>IDENTIFICATION</scope>
</reference>
<evidence type="ECO:0000256" key="1">
    <source>
        <dbReference type="ARBA" id="ARBA00023157"/>
    </source>
</evidence>
<evidence type="ECO:0000259" key="2">
    <source>
        <dbReference type="PROSITE" id="PS50240"/>
    </source>
</evidence>
<accession>T1GT94</accession>
<proteinExistence type="predicted"/>
<dbReference type="GO" id="GO:0006508">
    <property type="term" value="P:proteolysis"/>
    <property type="evidence" value="ECO:0007669"/>
    <property type="project" value="InterPro"/>
</dbReference>
<dbReference type="Pfam" id="PF00089">
    <property type="entry name" value="Trypsin"/>
    <property type="match status" value="1"/>
</dbReference>
<dbReference type="Gene3D" id="2.40.10.10">
    <property type="entry name" value="Trypsin-like serine proteases"/>
    <property type="match status" value="2"/>
</dbReference>
<dbReference type="SMART" id="SM00020">
    <property type="entry name" value="Tryp_SPc"/>
    <property type="match status" value="1"/>
</dbReference>
<dbReference type="InterPro" id="IPR009003">
    <property type="entry name" value="Peptidase_S1_PA"/>
</dbReference>
<dbReference type="InterPro" id="IPR033116">
    <property type="entry name" value="TRYPSIN_SER"/>
</dbReference>
<dbReference type="InterPro" id="IPR001314">
    <property type="entry name" value="Peptidase_S1A"/>
</dbReference>
<dbReference type="PANTHER" id="PTHR24260:SF134">
    <property type="entry name" value="AT07769P-RELATED"/>
    <property type="match status" value="1"/>
</dbReference>
<evidence type="ECO:0000313" key="4">
    <source>
        <dbReference type="Proteomes" id="UP000015102"/>
    </source>
</evidence>
<reference evidence="4" key="1">
    <citation type="submission" date="2013-02" db="EMBL/GenBank/DDBJ databases">
        <authorList>
            <person name="Hughes D."/>
        </authorList>
    </citation>
    <scope>NUCLEOTIDE SEQUENCE</scope>
    <source>
        <strain>Durham</strain>
        <strain evidence="4">NC isolate 2 -- Noor lab</strain>
    </source>
</reference>
<feature type="domain" description="Peptidase S1" evidence="2">
    <location>
        <begin position="1"/>
        <end position="193"/>
    </location>
</feature>
<dbReference type="InterPro" id="IPR043504">
    <property type="entry name" value="Peptidase_S1_PA_chymotrypsin"/>
</dbReference>
<dbReference type="CDD" id="cd00190">
    <property type="entry name" value="Tryp_SPc"/>
    <property type="match status" value="1"/>
</dbReference>
<protein>
    <recommendedName>
        <fullName evidence="2">Peptidase S1 domain-containing protein</fullName>
    </recommendedName>
</protein>
<dbReference type="GO" id="GO:0004252">
    <property type="term" value="F:serine-type endopeptidase activity"/>
    <property type="evidence" value="ECO:0007669"/>
    <property type="project" value="InterPro"/>
</dbReference>
<dbReference type="InterPro" id="IPR001254">
    <property type="entry name" value="Trypsin_dom"/>
</dbReference>
<dbReference type="PROSITE" id="PS50240">
    <property type="entry name" value="TRYPSIN_DOM"/>
    <property type="match status" value="1"/>
</dbReference>
<dbReference type="EMBL" id="CAQQ02197867">
    <property type="status" value="NOT_ANNOTATED_CDS"/>
    <property type="molecule type" value="Genomic_DNA"/>
</dbReference>
<organism evidence="3 4">
    <name type="scientific">Megaselia scalaris</name>
    <name type="common">Humpbacked fly</name>
    <name type="synonym">Phora scalaris</name>
    <dbReference type="NCBI Taxonomy" id="36166"/>
    <lineage>
        <taxon>Eukaryota</taxon>
        <taxon>Metazoa</taxon>
        <taxon>Ecdysozoa</taxon>
        <taxon>Arthropoda</taxon>
        <taxon>Hexapoda</taxon>
        <taxon>Insecta</taxon>
        <taxon>Pterygota</taxon>
        <taxon>Neoptera</taxon>
        <taxon>Endopterygota</taxon>
        <taxon>Diptera</taxon>
        <taxon>Brachycera</taxon>
        <taxon>Muscomorpha</taxon>
        <taxon>Platypezoidea</taxon>
        <taxon>Phoridae</taxon>
        <taxon>Megaseliini</taxon>
        <taxon>Megaselia</taxon>
    </lineage>
</organism>
<keyword evidence="1" id="KW-1015">Disulfide bond</keyword>
<name>T1GT94_MEGSC</name>
<dbReference type="SUPFAM" id="SSF50494">
    <property type="entry name" value="Trypsin-like serine proteases"/>
    <property type="match status" value="1"/>
</dbReference>
<dbReference type="EnsemblMetazoa" id="MESCA006919-RA">
    <property type="protein sequence ID" value="MESCA006919-PA"/>
    <property type="gene ID" value="MESCA006919"/>
</dbReference>